<protein>
    <submittedName>
        <fullName evidence="3">Recombinase RecJ</fullName>
    </submittedName>
</protein>
<dbReference type="SUPFAM" id="SSF64182">
    <property type="entry name" value="DHH phosphoesterases"/>
    <property type="match status" value="1"/>
</dbReference>
<dbReference type="PANTHER" id="PTHR30255">
    <property type="entry name" value="SINGLE-STRANDED-DNA-SPECIFIC EXONUCLEASE RECJ"/>
    <property type="match status" value="1"/>
</dbReference>
<dbReference type="InterPro" id="IPR003156">
    <property type="entry name" value="DHHA1_dom"/>
</dbReference>
<sequence>MSVGFIPPDLLNALKKAAAEVRAHDTVRVLGHYDGDGTSAVIILTRALEREGIRYQAGFIKELDAENFRKRMMEAPDLFTIVVDAGSDQLRFVPDMENVLVLDHHFYNRATVKGMNINARDFGIDGTRGACGATMAFAFSLAMSEENSDSFPFMLSGAIADKQDIGGFTGLNRAIIEALGPNYRSIRGPNLEGETLAEAIAFSTDPFFRDLSGSMERTEEFLRGIGLDPARRLAELTEDEKAQAINALAAWLISQGAGSEAIRYTETDLYIFDQYGLSSKDISGIIDGNAKVGRNGVPVQFFLGDEGVRQEMLANWKTYKGKLIDYAYRASKEIFEEQNVRYFYAPESEMAGSIAGLLTLYVLPQDKPLIGFNVGDGTTKVSSRASRRLVERGLNLSTVMAEASREVGGTGGGHDIAAGASIPKGRERQFVEIVGRLVGIQLNGKAGQGASAE</sequence>
<dbReference type="Pfam" id="PF01368">
    <property type="entry name" value="DHH"/>
    <property type="match status" value="1"/>
</dbReference>
<feature type="domain" description="DDH" evidence="1">
    <location>
        <begin position="27"/>
        <end position="146"/>
    </location>
</feature>
<dbReference type="AlphaFoldDB" id="A0AA37BS19"/>
<dbReference type="RefSeq" id="WP_188680712.1">
    <property type="nucleotide sequence ID" value="NZ_BMNY01000001.1"/>
</dbReference>
<dbReference type="InterPro" id="IPR051673">
    <property type="entry name" value="SSDNA_exonuclease_RecJ"/>
</dbReference>
<evidence type="ECO:0000313" key="3">
    <source>
        <dbReference type="EMBL" id="GGM73370.1"/>
    </source>
</evidence>
<feature type="domain" description="DHHA1" evidence="2">
    <location>
        <begin position="365"/>
        <end position="436"/>
    </location>
</feature>
<dbReference type="PANTHER" id="PTHR30255:SF2">
    <property type="entry name" value="SINGLE-STRANDED-DNA-SPECIFIC EXONUCLEASE RECJ"/>
    <property type="match status" value="1"/>
</dbReference>
<dbReference type="Gene3D" id="3.10.310.30">
    <property type="match status" value="1"/>
</dbReference>
<dbReference type="InterPro" id="IPR038763">
    <property type="entry name" value="DHH_sf"/>
</dbReference>
<comment type="caution">
    <text evidence="3">The sequence shown here is derived from an EMBL/GenBank/DDBJ whole genome shotgun (WGS) entry which is preliminary data.</text>
</comment>
<accession>A0AA37BS19</accession>
<proteinExistence type="predicted"/>
<evidence type="ECO:0000313" key="4">
    <source>
        <dbReference type="Proteomes" id="UP000632195"/>
    </source>
</evidence>
<evidence type="ECO:0000259" key="1">
    <source>
        <dbReference type="Pfam" id="PF01368"/>
    </source>
</evidence>
<organism evidence="3 4">
    <name type="scientific">Thermogymnomonas acidicola</name>
    <dbReference type="NCBI Taxonomy" id="399579"/>
    <lineage>
        <taxon>Archaea</taxon>
        <taxon>Methanobacteriati</taxon>
        <taxon>Thermoplasmatota</taxon>
        <taxon>Thermoplasmata</taxon>
        <taxon>Thermoplasmatales</taxon>
        <taxon>Thermogymnomonas</taxon>
    </lineage>
</organism>
<dbReference type="Proteomes" id="UP000632195">
    <property type="component" value="Unassembled WGS sequence"/>
</dbReference>
<dbReference type="Gene3D" id="3.90.1640.30">
    <property type="match status" value="1"/>
</dbReference>
<keyword evidence="4" id="KW-1185">Reference proteome</keyword>
<dbReference type="GO" id="GO:0004527">
    <property type="term" value="F:exonuclease activity"/>
    <property type="evidence" value="ECO:0007669"/>
    <property type="project" value="UniProtKB-KW"/>
</dbReference>
<reference evidence="3" key="1">
    <citation type="journal article" date="2014" name="Int. J. Syst. Evol. Microbiol.">
        <title>Complete genome sequence of Corynebacterium casei LMG S-19264T (=DSM 44701T), isolated from a smear-ripened cheese.</title>
        <authorList>
            <consortium name="US DOE Joint Genome Institute (JGI-PGF)"/>
            <person name="Walter F."/>
            <person name="Albersmeier A."/>
            <person name="Kalinowski J."/>
            <person name="Ruckert C."/>
        </authorList>
    </citation>
    <scope>NUCLEOTIDE SEQUENCE</scope>
    <source>
        <strain evidence="3">JCM 13583</strain>
    </source>
</reference>
<dbReference type="EMBL" id="BMNY01000001">
    <property type="protein sequence ID" value="GGM73370.1"/>
    <property type="molecule type" value="Genomic_DNA"/>
</dbReference>
<dbReference type="InterPro" id="IPR001667">
    <property type="entry name" value="DDH_dom"/>
</dbReference>
<reference evidence="3" key="2">
    <citation type="submission" date="2022-09" db="EMBL/GenBank/DDBJ databases">
        <authorList>
            <person name="Sun Q."/>
            <person name="Ohkuma M."/>
        </authorList>
    </citation>
    <scope>NUCLEOTIDE SEQUENCE</scope>
    <source>
        <strain evidence="3">JCM 13583</strain>
    </source>
</reference>
<gene>
    <name evidence="3" type="ORF">GCM10007108_09230</name>
</gene>
<evidence type="ECO:0000259" key="2">
    <source>
        <dbReference type="Pfam" id="PF02272"/>
    </source>
</evidence>
<dbReference type="Pfam" id="PF02272">
    <property type="entry name" value="DHHA1"/>
    <property type="match status" value="1"/>
</dbReference>
<name>A0AA37BS19_9ARCH</name>
<dbReference type="GO" id="GO:0003676">
    <property type="term" value="F:nucleic acid binding"/>
    <property type="evidence" value="ECO:0007669"/>
    <property type="project" value="InterPro"/>
</dbReference>